<gene>
    <name evidence="1" type="ORF">GDR74_04475</name>
</gene>
<dbReference type="RefSeq" id="WP_152585171.1">
    <property type="nucleotide sequence ID" value="NZ_CP045423.1"/>
</dbReference>
<keyword evidence="2" id="KW-1185">Reference proteome</keyword>
<dbReference type="KEGG" id="mico:GDR74_04475"/>
<protein>
    <submittedName>
        <fullName evidence="1">Uncharacterized protein</fullName>
    </submittedName>
</protein>
<dbReference type="Proteomes" id="UP000325614">
    <property type="component" value="Chromosome"/>
</dbReference>
<evidence type="ECO:0000313" key="1">
    <source>
        <dbReference type="EMBL" id="QFU15526.1"/>
    </source>
</evidence>
<name>A0A5P9JV50_9HYPH</name>
<sequence>MANTPLHQALESKMCEIEHVVRCLADMDGDYDLNDLRRLLLGLSCLLDRDPGIEMGSDDVYLASRALVEDGVAGVQPHARKRRLVLSALARLGERVRARAAALRAASAAEAVAAPAVAVPFRLGLAGLVGPQPMCAPAL</sequence>
<reference evidence="1 2" key="1">
    <citation type="submission" date="2019-10" db="EMBL/GenBank/DDBJ databases">
        <title>Isolation, Identification of Microvirga thermotolerans HR1, a novel thermophilic bacterium and Comparative Genomics of the genus Microvirga.</title>
        <authorList>
            <person name="Li J."/>
            <person name="Zhang W."/>
            <person name="Lin M."/>
            <person name="Wang J."/>
        </authorList>
    </citation>
    <scope>NUCLEOTIDE SEQUENCE [LARGE SCALE GENOMIC DNA]</scope>
    <source>
        <strain evidence="1 2">HR1</strain>
    </source>
</reference>
<dbReference type="EMBL" id="CP045423">
    <property type="protein sequence ID" value="QFU15526.1"/>
    <property type="molecule type" value="Genomic_DNA"/>
</dbReference>
<organism evidence="1 2">
    <name type="scientific">Microvirga thermotolerans</name>
    <dbReference type="NCBI Taxonomy" id="2651334"/>
    <lineage>
        <taxon>Bacteria</taxon>
        <taxon>Pseudomonadati</taxon>
        <taxon>Pseudomonadota</taxon>
        <taxon>Alphaproteobacteria</taxon>
        <taxon>Hyphomicrobiales</taxon>
        <taxon>Methylobacteriaceae</taxon>
        <taxon>Microvirga</taxon>
    </lineage>
</organism>
<dbReference type="AlphaFoldDB" id="A0A5P9JV50"/>
<accession>A0A5P9JV50</accession>
<proteinExistence type="predicted"/>
<evidence type="ECO:0000313" key="2">
    <source>
        <dbReference type="Proteomes" id="UP000325614"/>
    </source>
</evidence>